<name>A0A2A9DSF5_9MICO</name>
<dbReference type="PROSITE" id="PS50943">
    <property type="entry name" value="HTH_CROC1"/>
    <property type="match status" value="1"/>
</dbReference>
<organism evidence="2 3">
    <name type="scientific">Paramicrobacterium agarici</name>
    <dbReference type="NCBI Taxonomy" id="630514"/>
    <lineage>
        <taxon>Bacteria</taxon>
        <taxon>Bacillati</taxon>
        <taxon>Actinomycetota</taxon>
        <taxon>Actinomycetes</taxon>
        <taxon>Micrococcales</taxon>
        <taxon>Microbacteriaceae</taxon>
        <taxon>Paramicrobacterium</taxon>
    </lineage>
</organism>
<dbReference type="Pfam" id="PF01381">
    <property type="entry name" value="HTH_3"/>
    <property type="match status" value="1"/>
</dbReference>
<dbReference type="Gene3D" id="1.10.260.40">
    <property type="entry name" value="lambda repressor-like DNA-binding domains"/>
    <property type="match status" value="1"/>
</dbReference>
<dbReference type="AlphaFoldDB" id="A0A2A9DSF5"/>
<dbReference type="SMART" id="SM00530">
    <property type="entry name" value="HTH_XRE"/>
    <property type="match status" value="1"/>
</dbReference>
<accession>A0A2A9DSF5</accession>
<evidence type="ECO:0000313" key="2">
    <source>
        <dbReference type="EMBL" id="PFG29286.1"/>
    </source>
</evidence>
<evidence type="ECO:0000313" key="3">
    <source>
        <dbReference type="Proteomes" id="UP000221369"/>
    </source>
</evidence>
<dbReference type="GO" id="GO:0003677">
    <property type="term" value="F:DNA binding"/>
    <property type="evidence" value="ECO:0007669"/>
    <property type="project" value="InterPro"/>
</dbReference>
<dbReference type="Proteomes" id="UP000221369">
    <property type="component" value="Unassembled WGS sequence"/>
</dbReference>
<dbReference type="InterPro" id="IPR010982">
    <property type="entry name" value="Lambda_DNA-bd_dom_sf"/>
</dbReference>
<evidence type="ECO:0000259" key="1">
    <source>
        <dbReference type="PROSITE" id="PS50943"/>
    </source>
</evidence>
<sequence>METIVAWNSRLLSAILVIVPDTPFADDPTAALVAVIARLRREAGLTLEDLADRAGLHRTSLGLVERGERGLTIHSSSRIAEALDLSLGALIALAEADEEGVSRQETALSPRRLPTSVSMNSERLLELTGLEAGAIRSAVEYAYDTLDLIDAELIARGSEPISGLVELANLSSMIGNLVGAGVAEASGGLYVRNRPHAFPDLVPQREDLPDLEVKTALETNSPKGHLPKEGVYLTFRYALGGPNSEYTRGKDSRGRTAWVWEVRVGYLGLADFSISNTDGDSGKTAVIKTEAFKTMPVVLFDPRFFPYARAWGGLSASSVALE</sequence>
<proteinExistence type="predicted"/>
<feature type="domain" description="HTH cro/C1-type" evidence="1">
    <location>
        <begin position="36"/>
        <end position="90"/>
    </location>
</feature>
<dbReference type="SUPFAM" id="SSF47413">
    <property type="entry name" value="lambda repressor-like DNA-binding domains"/>
    <property type="match status" value="1"/>
</dbReference>
<reference evidence="2 3" key="1">
    <citation type="submission" date="2017-10" db="EMBL/GenBank/DDBJ databases">
        <title>Sequencing the genomes of 1000 actinobacteria strains.</title>
        <authorList>
            <person name="Klenk H.-P."/>
        </authorList>
    </citation>
    <scope>NUCLEOTIDE SEQUENCE [LARGE SCALE GENOMIC DNA]</scope>
    <source>
        <strain evidence="2 3">DSM 21798</strain>
    </source>
</reference>
<keyword evidence="3" id="KW-1185">Reference proteome</keyword>
<comment type="caution">
    <text evidence="2">The sequence shown here is derived from an EMBL/GenBank/DDBJ whole genome shotgun (WGS) entry which is preliminary data.</text>
</comment>
<dbReference type="EMBL" id="PDJE01000001">
    <property type="protein sequence ID" value="PFG29286.1"/>
    <property type="molecule type" value="Genomic_DNA"/>
</dbReference>
<protein>
    <submittedName>
        <fullName evidence="2">Transcriptional regulator with XRE-family HTH domain</fullName>
    </submittedName>
</protein>
<dbReference type="InterPro" id="IPR001387">
    <property type="entry name" value="Cro/C1-type_HTH"/>
</dbReference>
<dbReference type="CDD" id="cd00093">
    <property type="entry name" value="HTH_XRE"/>
    <property type="match status" value="1"/>
</dbReference>
<gene>
    <name evidence="2" type="ORF">ATJ78_0187</name>
</gene>